<feature type="compositionally biased region" description="Basic residues" evidence="1">
    <location>
        <begin position="228"/>
        <end position="250"/>
    </location>
</feature>
<feature type="compositionally biased region" description="Basic and acidic residues" evidence="1">
    <location>
        <begin position="169"/>
        <end position="178"/>
    </location>
</feature>
<dbReference type="EMBL" id="CAMXCT030000328">
    <property type="protein sequence ID" value="CAL4764548.1"/>
    <property type="molecule type" value="Genomic_DNA"/>
</dbReference>
<evidence type="ECO:0000313" key="2">
    <source>
        <dbReference type="EMBL" id="CAI3977236.1"/>
    </source>
</evidence>
<feature type="compositionally biased region" description="Pro residues" evidence="1">
    <location>
        <begin position="194"/>
        <end position="203"/>
    </location>
</feature>
<feature type="compositionally biased region" description="Low complexity" evidence="1">
    <location>
        <begin position="50"/>
        <end position="62"/>
    </location>
</feature>
<evidence type="ECO:0000313" key="3">
    <source>
        <dbReference type="EMBL" id="CAL1130611.1"/>
    </source>
</evidence>
<organism evidence="2">
    <name type="scientific">Cladocopium goreaui</name>
    <dbReference type="NCBI Taxonomy" id="2562237"/>
    <lineage>
        <taxon>Eukaryota</taxon>
        <taxon>Sar</taxon>
        <taxon>Alveolata</taxon>
        <taxon>Dinophyceae</taxon>
        <taxon>Suessiales</taxon>
        <taxon>Symbiodiniaceae</taxon>
        <taxon>Cladocopium</taxon>
    </lineage>
</organism>
<proteinExistence type="predicted"/>
<feature type="region of interest" description="Disordered" evidence="1">
    <location>
        <begin position="169"/>
        <end position="296"/>
    </location>
</feature>
<evidence type="ECO:0000313" key="4">
    <source>
        <dbReference type="Proteomes" id="UP001152797"/>
    </source>
</evidence>
<evidence type="ECO:0000256" key="1">
    <source>
        <dbReference type="SAM" id="MobiDB-lite"/>
    </source>
</evidence>
<sequence length="296" mass="33078">MSCSMGLKLEVPLRNLSALLAPVEMSPAGPEFTESSEESVSEEASPPRDAPGTTAKAKAAPPRSSSETSGEDSNESMQVALVEAREARRARAAESETPWRPQPDEGKGRGKGKRASTCQYCWRPLTSHPSGQDQHQWTSLQCLQWQHYLRGGVSWNEAREMAWRTKAARMDPDAHIPPHPDAAGSGIRRREPMVDPPPPPPPSRKTTVREESHEKAAPSVPKKDANKKEKKHKKEKDRKNKKEKKSKRHVTPSPEPRPRRKRDPRDPSPDDDGHKKSRAVPTVHRLDATTWVVKLK</sequence>
<dbReference type="EMBL" id="CAMXCT010000328">
    <property type="protein sequence ID" value="CAI3977236.1"/>
    <property type="molecule type" value="Genomic_DNA"/>
</dbReference>
<name>A0A9P1BPT1_9DINO</name>
<feature type="compositionally biased region" description="Basic and acidic residues" evidence="1">
    <location>
        <begin position="263"/>
        <end position="274"/>
    </location>
</feature>
<reference evidence="3" key="2">
    <citation type="submission" date="2024-04" db="EMBL/GenBank/DDBJ databases">
        <authorList>
            <person name="Chen Y."/>
            <person name="Shah S."/>
            <person name="Dougan E. K."/>
            <person name="Thang M."/>
            <person name="Chan C."/>
        </authorList>
    </citation>
    <scope>NUCLEOTIDE SEQUENCE [LARGE SCALE GENOMIC DNA]</scope>
</reference>
<feature type="region of interest" description="Disordered" evidence="1">
    <location>
        <begin position="26"/>
        <end position="116"/>
    </location>
</feature>
<dbReference type="Proteomes" id="UP001152797">
    <property type="component" value="Unassembled WGS sequence"/>
</dbReference>
<comment type="caution">
    <text evidence="2">The sequence shown here is derived from an EMBL/GenBank/DDBJ whole genome shotgun (WGS) entry which is preliminary data.</text>
</comment>
<feature type="compositionally biased region" description="Basic and acidic residues" evidence="1">
    <location>
        <begin position="207"/>
        <end position="227"/>
    </location>
</feature>
<accession>A0A9P1BPT1</accession>
<gene>
    <name evidence="2" type="ORF">C1SCF055_LOCUS5391</name>
</gene>
<feature type="compositionally biased region" description="Basic and acidic residues" evidence="1">
    <location>
        <begin position="83"/>
        <end position="94"/>
    </location>
</feature>
<reference evidence="2" key="1">
    <citation type="submission" date="2022-10" db="EMBL/GenBank/DDBJ databases">
        <authorList>
            <person name="Chen Y."/>
            <person name="Dougan E. K."/>
            <person name="Chan C."/>
            <person name="Rhodes N."/>
            <person name="Thang M."/>
        </authorList>
    </citation>
    <scope>NUCLEOTIDE SEQUENCE</scope>
</reference>
<protein>
    <submittedName>
        <fullName evidence="2">Uncharacterized protein</fullName>
    </submittedName>
</protein>
<keyword evidence="4" id="KW-1185">Reference proteome</keyword>
<dbReference type="AlphaFoldDB" id="A0A9P1BPT1"/>
<dbReference type="EMBL" id="CAMXCT020000328">
    <property type="protein sequence ID" value="CAL1130611.1"/>
    <property type="molecule type" value="Genomic_DNA"/>
</dbReference>